<organism evidence="3 4">
    <name type="scientific">Cirrhinus molitorella</name>
    <name type="common">mud carp</name>
    <dbReference type="NCBI Taxonomy" id="172907"/>
    <lineage>
        <taxon>Eukaryota</taxon>
        <taxon>Metazoa</taxon>
        <taxon>Chordata</taxon>
        <taxon>Craniata</taxon>
        <taxon>Vertebrata</taxon>
        <taxon>Euteleostomi</taxon>
        <taxon>Actinopterygii</taxon>
        <taxon>Neopterygii</taxon>
        <taxon>Teleostei</taxon>
        <taxon>Ostariophysi</taxon>
        <taxon>Cypriniformes</taxon>
        <taxon>Cyprinidae</taxon>
        <taxon>Labeoninae</taxon>
        <taxon>Labeonini</taxon>
        <taxon>Cirrhinus</taxon>
    </lineage>
</organism>
<keyword evidence="1" id="KW-1133">Transmembrane helix</keyword>
<keyword evidence="4" id="KW-1185">Reference proteome</keyword>
<dbReference type="Gene3D" id="2.60.40.10">
    <property type="entry name" value="Immunoglobulins"/>
    <property type="match status" value="2"/>
</dbReference>
<protein>
    <recommendedName>
        <fullName evidence="2">Ig-like domain-containing protein</fullName>
    </recommendedName>
</protein>
<dbReference type="PANTHER" id="PTHR46484">
    <property type="entry name" value="SI:CH211-171H4.5-RELATED"/>
    <property type="match status" value="1"/>
</dbReference>
<evidence type="ECO:0000313" key="3">
    <source>
        <dbReference type="EMBL" id="KAL1258550.1"/>
    </source>
</evidence>
<dbReference type="InterPro" id="IPR013783">
    <property type="entry name" value="Ig-like_fold"/>
</dbReference>
<gene>
    <name evidence="3" type="ORF">QQF64_009127</name>
</gene>
<evidence type="ECO:0000259" key="2">
    <source>
        <dbReference type="PROSITE" id="PS50835"/>
    </source>
</evidence>
<feature type="domain" description="Ig-like" evidence="2">
    <location>
        <begin position="9"/>
        <end position="94"/>
    </location>
</feature>
<dbReference type="InterPro" id="IPR036179">
    <property type="entry name" value="Ig-like_dom_sf"/>
</dbReference>
<evidence type="ECO:0000313" key="4">
    <source>
        <dbReference type="Proteomes" id="UP001558613"/>
    </source>
</evidence>
<accession>A0ABR3M1V6</accession>
<comment type="caution">
    <text evidence="3">The sequence shown here is derived from an EMBL/GenBank/DDBJ whole genome shotgun (WGS) entry which is preliminary data.</text>
</comment>
<dbReference type="PANTHER" id="PTHR46484:SF3">
    <property type="entry name" value="MYELIN-ASSOCIATED GLYCOPROTEIN-LIKE"/>
    <property type="match status" value="1"/>
</dbReference>
<dbReference type="Proteomes" id="UP001558613">
    <property type="component" value="Unassembled WGS sequence"/>
</dbReference>
<dbReference type="PROSITE" id="PS50835">
    <property type="entry name" value="IG_LIKE"/>
    <property type="match status" value="1"/>
</dbReference>
<keyword evidence="1" id="KW-0812">Transmembrane</keyword>
<name>A0ABR3M1V6_9TELE</name>
<feature type="transmembrane region" description="Helical" evidence="1">
    <location>
        <begin position="186"/>
        <end position="215"/>
    </location>
</feature>
<dbReference type="SUPFAM" id="SSF48726">
    <property type="entry name" value="Immunoglobulin"/>
    <property type="match status" value="2"/>
</dbReference>
<proteinExistence type="predicted"/>
<reference evidence="3 4" key="1">
    <citation type="submission" date="2023-09" db="EMBL/GenBank/DDBJ databases">
        <authorList>
            <person name="Wang M."/>
        </authorList>
    </citation>
    <scope>NUCLEOTIDE SEQUENCE [LARGE SCALE GENOMIC DNA]</scope>
    <source>
        <strain evidence="3">GT-2023</strain>
        <tissue evidence="3">Liver</tissue>
    </source>
</reference>
<dbReference type="EMBL" id="JAYMGO010000016">
    <property type="protein sequence ID" value="KAL1258550.1"/>
    <property type="molecule type" value="Genomic_DNA"/>
</dbReference>
<sequence>MSLCFSVPPRDVSVQVLSAWVRDGGNILLMCSCKADPPVSEYQWWSVESGNTLVLPKRTHSIRIYNVSRDTRIQCSASNRLGRASSPPTRLNVQYAPVILSSSSCGWDGSLLSCSCVVDSNPRPAVTWSVNGTHLPDGFNASFSYINHTLRATLSGISDAPLLVECHAVSALGNDSHLLYEPHDSALIWTLIPTAGAVLLLLLLLLFLLLFYCCCCRNRRRRIYRPPAIHPEHLGIYQERMPLYINCSEVTNVYSNGSYQLIYQNCTPLFVRSKQMYKRQRRGARRQRAQRETPIPINVDSDTAIYVEVI</sequence>
<dbReference type="InterPro" id="IPR007110">
    <property type="entry name" value="Ig-like_dom"/>
</dbReference>
<keyword evidence="1" id="KW-0472">Membrane</keyword>
<evidence type="ECO:0000256" key="1">
    <source>
        <dbReference type="SAM" id="Phobius"/>
    </source>
</evidence>